<evidence type="ECO:0000313" key="3">
    <source>
        <dbReference type="EnsemblMetazoa" id="tetur09g06580.1"/>
    </source>
</evidence>
<dbReference type="KEGG" id="tut:107363103"/>
<name>T1KEG6_TETUR</name>
<accession>T1KEG6</accession>
<feature type="region of interest" description="Disordered" evidence="1">
    <location>
        <begin position="309"/>
        <end position="328"/>
    </location>
</feature>
<feature type="signal peptide" evidence="2">
    <location>
        <begin position="1"/>
        <end position="19"/>
    </location>
</feature>
<dbReference type="EMBL" id="CAEY01002034">
    <property type="status" value="NOT_ANNOTATED_CDS"/>
    <property type="molecule type" value="Genomic_DNA"/>
</dbReference>
<organism evidence="3 4">
    <name type="scientific">Tetranychus urticae</name>
    <name type="common">Two-spotted spider mite</name>
    <dbReference type="NCBI Taxonomy" id="32264"/>
    <lineage>
        <taxon>Eukaryota</taxon>
        <taxon>Metazoa</taxon>
        <taxon>Ecdysozoa</taxon>
        <taxon>Arthropoda</taxon>
        <taxon>Chelicerata</taxon>
        <taxon>Arachnida</taxon>
        <taxon>Acari</taxon>
        <taxon>Acariformes</taxon>
        <taxon>Trombidiformes</taxon>
        <taxon>Prostigmata</taxon>
        <taxon>Eleutherengona</taxon>
        <taxon>Raphignathae</taxon>
        <taxon>Tetranychoidea</taxon>
        <taxon>Tetranychidae</taxon>
        <taxon>Tetranychus</taxon>
    </lineage>
</organism>
<keyword evidence="2" id="KW-0732">Signal</keyword>
<dbReference type="OrthoDB" id="10460043at2759"/>
<reference evidence="4" key="1">
    <citation type="submission" date="2011-08" db="EMBL/GenBank/DDBJ databases">
        <authorList>
            <person name="Rombauts S."/>
        </authorList>
    </citation>
    <scope>NUCLEOTIDE SEQUENCE</scope>
    <source>
        <strain evidence="4">London</strain>
    </source>
</reference>
<protein>
    <submittedName>
        <fullName evidence="3">Uncharacterized protein</fullName>
    </submittedName>
</protein>
<sequence length="492" mass="55867">MFGLTLFVIKCCCLQFVLSEEVFDSGSNNDFRENIHNGKFVIYDQIDRQMVESAMDEVMVPGEDESFPFMTKVLPDYQHKDSQTIHTYMLPPEAEDHFDNFERPLSMEINDKFGYHVNGNHQIQVERPFKPPNQRSVAFKTAESVAKPIFAINYSSTTSKPIQHKLKLKERPSLAPTSFIKHPDKTVSAVDRSIENSNPMSNPTGQSSKIMNALSVTPASVLSPTPLSSSIKAFHVPREDDKKQFTKAHTQKKYFPEPVKMTTSPRFESLRIKAIDSHSITSTTPRPSVSTYSPPSLNQHNRMIQPRPTISVSTISPPTMTSSWKTNSRVPSWNSNWNQKSNHYNYDDDYLPGDKITSQSTPYRYQVESPRGFNGARNLVSSQFTDLEDFEQTSASDEVGRSVAHLPQPTDSFNQKHTPISTRIAVENHPDLSEKQRDSLLKILESYYKLIHQFNLDFRKLITDSKGKTNSKENGTIVIEPIAVEPSRKSKN</sequence>
<gene>
    <name evidence="3" type="primary">107363103</name>
</gene>
<keyword evidence="4" id="KW-1185">Reference proteome</keyword>
<dbReference type="OMA" id="KPIFAIN"/>
<evidence type="ECO:0000256" key="1">
    <source>
        <dbReference type="SAM" id="MobiDB-lite"/>
    </source>
</evidence>
<feature type="chain" id="PRO_5004581280" evidence="2">
    <location>
        <begin position="20"/>
        <end position="492"/>
    </location>
</feature>
<dbReference type="HOGENOM" id="CLU_554718_0_0_1"/>
<reference evidence="3" key="2">
    <citation type="submission" date="2015-06" db="UniProtKB">
        <authorList>
            <consortium name="EnsemblMetazoa"/>
        </authorList>
    </citation>
    <scope>IDENTIFICATION</scope>
</reference>
<feature type="region of interest" description="Disordered" evidence="1">
    <location>
        <begin position="279"/>
        <end position="302"/>
    </location>
</feature>
<dbReference type="EnsemblMetazoa" id="tetur09g06580.1">
    <property type="protein sequence ID" value="tetur09g06580.1"/>
    <property type="gene ID" value="tetur09g06580"/>
</dbReference>
<evidence type="ECO:0000313" key="4">
    <source>
        <dbReference type="Proteomes" id="UP000015104"/>
    </source>
</evidence>
<dbReference type="AlphaFoldDB" id="T1KEG6"/>
<evidence type="ECO:0000256" key="2">
    <source>
        <dbReference type="SAM" id="SignalP"/>
    </source>
</evidence>
<proteinExistence type="predicted"/>
<dbReference type="Proteomes" id="UP000015104">
    <property type="component" value="Unassembled WGS sequence"/>
</dbReference>